<dbReference type="RefSeq" id="WP_118109393.1">
    <property type="nucleotide sequence ID" value="NZ_DAWDJC010000017.1"/>
</dbReference>
<organism evidence="1 2">
    <name type="scientific">Roseburia inulinivorans</name>
    <dbReference type="NCBI Taxonomy" id="360807"/>
    <lineage>
        <taxon>Bacteria</taxon>
        <taxon>Bacillati</taxon>
        <taxon>Bacillota</taxon>
        <taxon>Clostridia</taxon>
        <taxon>Lachnospirales</taxon>
        <taxon>Lachnospiraceae</taxon>
        <taxon>Roseburia</taxon>
    </lineage>
</organism>
<sequence length="136" mass="16246">MSEKRIRKLLEAGIYDDTRTVDLMDRFEGFGKDTAYVQLVLRNIVCINIEGDYEYLSLVVERSKDYRYVGNITFTELKQGQTRDLYSFLRKQFSKEVLEQYKNKAEEYRFDTSYLFRAQNSSNRSGYYWRGIYQGA</sequence>
<dbReference type="AlphaFoldDB" id="A0A412BBZ9"/>
<proteinExistence type="predicted"/>
<name>A0A412BBZ9_9FIRM</name>
<protein>
    <submittedName>
        <fullName evidence="1">Uncharacterized protein</fullName>
    </submittedName>
</protein>
<accession>A0A412BBZ9</accession>
<evidence type="ECO:0000313" key="1">
    <source>
        <dbReference type="EMBL" id="RGQ51112.1"/>
    </source>
</evidence>
<comment type="caution">
    <text evidence="1">The sequence shown here is derived from an EMBL/GenBank/DDBJ whole genome shotgun (WGS) entry which is preliminary data.</text>
</comment>
<gene>
    <name evidence="1" type="ORF">DWY96_06265</name>
</gene>
<dbReference type="Proteomes" id="UP000283738">
    <property type="component" value="Unassembled WGS sequence"/>
</dbReference>
<reference evidence="1 2" key="1">
    <citation type="submission" date="2018-08" db="EMBL/GenBank/DDBJ databases">
        <title>A genome reference for cultivated species of the human gut microbiota.</title>
        <authorList>
            <person name="Zou Y."/>
            <person name="Xue W."/>
            <person name="Luo G."/>
        </authorList>
    </citation>
    <scope>NUCLEOTIDE SEQUENCE [LARGE SCALE GENOMIC DNA]</scope>
    <source>
        <strain evidence="1 2">AF28-15</strain>
    </source>
</reference>
<evidence type="ECO:0000313" key="2">
    <source>
        <dbReference type="Proteomes" id="UP000283738"/>
    </source>
</evidence>
<dbReference type="EMBL" id="QRTF01000010">
    <property type="protein sequence ID" value="RGQ51112.1"/>
    <property type="molecule type" value="Genomic_DNA"/>
</dbReference>